<sequence>MDIRPIPSDPSIVQVKELLEADDSWFLTRPGEFQTAAVETWQSDGTGWQRLILMTWPARHNHGDEDEEVRLAISVEDAMGLVDTLIHTIKWLREAEALGQ</sequence>
<accession>A0A0F9KZM1</accession>
<comment type="caution">
    <text evidence="1">The sequence shown here is derived from an EMBL/GenBank/DDBJ whole genome shotgun (WGS) entry which is preliminary data.</text>
</comment>
<name>A0A0F9KZM1_9ZZZZ</name>
<proteinExistence type="predicted"/>
<organism evidence="1">
    <name type="scientific">marine sediment metagenome</name>
    <dbReference type="NCBI Taxonomy" id="412755"/>
    <lineage>
        <taxon>unclassified sequences</taxon>
        <taxon>metagenomes</taxon>
        <taxon>ecological metagenomes</taxon>
    </lineage>
</organism>
<gene>
    <name evidence="1" type="ORF">LCGC14_1574730</name>
</gene>
<reference evidence="1" key="1">
    <citation type="journal article" date="2015" name="Nature">
        <title>Complex archaea that bridge the gap between prokaryotes and eukaryotes.</title>
        <authorList>
            <person name="Spang A."/>
            <person name="Saw J.H."/>
            <person name="Jorgensen S.L."/>
            <person name="Zaremba-Niedzwiedzka K."/>
            <person name="Martijn J."/>
            <person name="Lind A.E."/>
            <person name="van Eijk R."/>
            <person name="Schleper C."/>
            <person name="Guy L."/>
            <person name="Ettema T.J."/>
        </authorList>
    </citation>
    <scope>NUCLEOTIDE SEQUENCE</scope>
</reference>
<evidence type="ECO:0000313" key="1">
    <source>
        <dbReference type="EMBL" id="KKM27433.1"/>
    </source>
</evidence>
<dbReference type="AlphaFoldDB" id="A0A0F9KZM1"/>
<protein>
    <submittedName>
        <fullName evidence="1">Uncharacterized protein</fullName>
    </submittedName>
</protein>
<dbReference type="EMBL" id="LAZR01012322">
    <property type="protein sequence ID" value="KKM27433.1"/>
    <property type="molecule type" value="Genomic_DNA"/>
</dbReference>